<organism evidence="1 2">
    <name type="scientific">Pseudoruegeria aquimaris</name>
    <dbReference type="NCBI Taxonomy" id="393663"/>
    <lineage>
        <taxon>Bacteria</taxon>
        <taxon>Pseudomonadati</taxon>
        <taxon>Pseudomonadota</taxon>
        <taxon>Alphaproteobacteria</taxon>
        <taxon>Rhodobacterales</taxon>
        <taxon>Roseobacteraceae</taxon>
        <taxon>Pseudoruegeria</taxon>
    </lineage>
</organism>
<dbReference type="EMBL" id="FWFQ01000019">
    <property type="protein sequence ID" value="SLN50792.1"/>
    <property type="molecule type" value="Genomic_DNA"/>
</dbReference>
<name>A0A1Y5T2I8_9RHOB</name>
<proteinExistence type="predicted"/>
<keyword evidence="2" id="KW-1185">Reference proteome</keyword>
<dbReference type="AlphaFoldDB" id="A0A1Y5T2I8"/>
<reference evidence="1 2" key="1">
    <citation type="submission" date="2017-03" db="EMBL/GenBank/DDBJ databases">
        <authorList>
            <person name="Afonso C.L."/>
            <person name="Miller P.J."/>
            <person name="Scott M.A."/>
            <person name="Spackman E."/>
            <person name="Goraichik I."/>
            <person name="Dimitrov K.M."/>
            <person name="Suarez D.L."/>
            <person name="Swayne D.E."/>
        </authorList>
    </citation>
    <scope>NUCLEOTIDE SEQUENCE [LARGE SCALE GENOMIC DNA]</scope>
    <source>
        <strain evidence="1 2">CECT 7680</strain>
    </source>
</reference>
<evidence type="ECO:0000313" key="1">
    <source>
        <dbReference type="EMBL" id="SLN50792.1"/>
    </source>
</evidence>
<sequence>MDCLHPFCPMGAGAGSWDEVAEIVVPPRAPRRALAVTGLANALKRDFSQPPAAGATRLPAPTTVKSHLETLLDLCPCLVNQMDAPVSAGAVVHLCELTLGARISSTNIGQAFAIQHPSGRTWRYPPFRVPKAGVGDISELLCSDLLTNEGVPRMGLKHDKWPDWQVPGHALMNKGALRDLRALGDILIPCAPTNLLISVKTESARERLLYSANSIEGIGFGFFNQADEFVTRRRIQLFKRMGFSAIYMPDDTLRQIEAELARRGEDIADVQNIYGTRLYRPHSVFTSDMRRVVGRSAFDL</sequence>
<accession>A0A1Y5T2I8</accession>
<dbReference type="Proteomes" id="UP000193409">
    <property type="component" value="Unassembled WGS sequence"/>
</dbReference>
<evidence type="ECO:0000313" key="2">
    <source>
        <dbReference type="Proteomes" id="UP000193409"/>
    </source>
</evidence>
<protein>
    <submittedName>
        <fullName evidence="1">Uncharacterized protein</fullName>
    </submittedName>
</protein>
<gene>
    <name evidence="1" type="ORF">PSA7680_02622</name>
</gene>